<organism evidence="6 7">
    <name type="scientific">Paracidobacterium acidisoli</name>
    <dbReference type="NCBI Taxonomy" id="2303751"/>
    <lineage>
        <taxon>Bacteria</taxon>
        <taxon>Pseudomonadati</taxon>
        <taxon>Acidobacteriota</taxon>
        <taxon>Terriglobia</taxon>
        <taxon>Terriglobales</taxon>
        <taxon>Acidobacteriaceae</taxon>
        <taxon>Paracidobacterium</taxon>
    </lineage>
</organism>
<dbReference type="InterPro" id="IPR001940">
    <property type="entry name" value="Peptidase_S1C"/>
</dbReference>
<feature type="domain" description="PDZ" evidence="5">
    <location>
        <begin position="338"/>
        <end position="396"/>
    </location>
</feature>
<dbReference type="Proteomes" id="UP000264702">
    <property type="component" value="Unassembled WGS sequence"/>
</dbReference>
<evidence type="ECO:0000256" key="2">
    <source>
        <dbReference type="ARBA" id="ARBA00022670"/>
    </source>
</evidence>
<dbReference type="GO" id="GO:0004252">
    <property type="term" value="F:serine-type endopeptidase activity"/>
    <property type="evidence" value="ECO:0007669"/>
    <property type="project" value="InterPro"/>
</dbReference>
<evidence type="ECO:0000256" key="3">
    <source>
        <dbReference type="ARBA" id="ARBA00022801"/>
    </source>
</evidence>
<keyword evidence="7" id="KW-1185">Reference proteome</keyword>
<dbReference type="AlphaFoldDB" id="A0A372IR56"/>
<dbReference type="GO" id="GO:0006508">
    <property type="term" value="P:proteolysis"/>
    <property type="evidence" value="ECO:0007669"/>
    <property type="project" value="UniProtKB-KW"/>
</dbReference>
<dbReference type="PANTHER" id="PTHR22939:SF129">
    <property type="entry name" value="SERINE PROTEASE HTRA2, MITOCHONDRIAL"/>
    <property type="match status" value="1"/>
</dbReference>
<sequence length="552" mass="58107">MKSLSGWLRYRRLTSTFTILATLSAGILIGSVVAHGVRGQESKVDSTDATALQIPAPRQLPTDFTRIAKEVGPAVVNISTETLPKQSLQQPHRHNPHSMQPFQQQPPDGGDGGDDDQDQDQGQGQGQGGLQDFFNRFFGMNPDQVPDQSGQVRESLGSGFIVDPKGYIITNNHVVEKADRIMVRLASDPDGSQPRPAKVIGVDKFTDIAVIKISTDRPLPTVKLGNSDGSEVGDWVIAIGSPFALSKTVTAGIVSAKNRTLPGGGAASQFQHFIQTDAAINPGNSGGPLLNMAGEVIGVNTAIYTQSAGYEGIGFAMPSNTVINTYNQLIGPEHKVIRGSIGISFQANTSSAVSRIYGFKSGGVLISSVRPNQPAANAGLKVGDIIVSIDGQPIKDGDELVSNISSRHPGSTIDIGYLRNGQEQHAKVTVGDWEKVQAGAGADDDQGSDNNSTPDTAQSRLGVTVSNLPQGAPQTLHGVLIQSVKPGSFADEIGLDQYEGGVITSVNRHPVRNVNDFQTVVAAIHSGQDIAFEIVDPQHPGNGSAYIGGTLP</sequence>
<dbReference type="SUPFAM" id="SSF50156">
    <property type="entry name" value="PDZ domain-like"/>
    <property type="match status" value="2"/>
</dbReference>
<keyword evidence="3" id="KW-0378">Hydrolase</keyword>
<dbReference type="Pfam" id="PF13180">
    <property type="entry name" value="PDZ_2"/>
    <property type="match status" value="1"/>
</dbReference>
<gene>
    <name evidence="6" type="ORF">D0Y96_04375</name>
</gene>
<dbReference type="Pfam" id="PF13365">
    <property type="entry name" value="Trypsin_2"/>
    <property type="match status" value="1"/>
</dbReference>
<dbReference type="InterPro" id="IPR036034">
    <property type="entry name" value="PDZ_sf"/>
</dbReference>
<feature type="domain" description="PDZ" evidence="5">
    <location>
        <begin position="458"/>
        <end position="538"/>
    </location>
</feature>
<evidence type="ECO:0000313" key="7">
    <source>
        <dbReference type="Proteomes" id="UP000264702"/>
    </source>
</evidence>
<keyword evidence="2" id="KW-0645">Protease</keyword>
<dbReference type="SUPFAM" id="SSF50494">
    <property type="entry name" value="Trypsin-like serine proteases"/>
    <property type="match status" value="1"/>
</dbReference>
<protein>
    <submittedName>
        <fullName evidence="6">PDZ domain-containing protein</fullName>
    </submittedName>
</protein>
<dbReference type="OrthoDB" id="9758917at2"/>
<comment type="caution">
    <text evidence="6">The sequence shown here is derived from an EMBL/GenBank/DDBJ whole genome shotgun (WGS) entry which is preliminary data.</text>
</comment>
<dbReference type="InterPro" id="IPR001478">
    <property type="entry name" value="PDZ"/>
</dbReference>
<proteinExistence type="inferred from homology"/>
<accession>A0A372IR56</accession>
<name>A0A372IR56_9BACT</name>
<dbReference type="EMBL" id="QVQT01000002">
    <property type="protein sequence ID" value="RFU17402.1"/>
    <property type="molecule type" value="Genomic_DNA"/>
</dbReference>
<reference evidence="6 7" key="1">
    <citation type="submission" date="2018-08" db="EMBL/GenBank/DDBJ databases">
        <title>Acidipila sp. 4G-K13, an acidobacterium isolated from forest soil.</title>
        <authorList>
            <person name="Gao Z.-H."/>
            <person name="Qiu L.-H."/>
        </authorList>
    </citation>
    <scope>NUCLEOTIDE SEQUENCE [LARGE SCALE GENOMIC DNA]</scope>
    <source>
        <strain evidence="6 7">4G-K13</strain>
    </source>
</reference>
<evidence type="ECO:0000256" key="1">
    <source>
        <dbReference type="ARBA" id="ARBA00010541"/>
    </source>
</evidence>
<dbReference type="PANTHER" id="PTHR22939">
    <property type="entry name" value="SERINE PROTEASE FAMILY S1C HTRA-RELATED"/>
    <property type="match status" value="1"/>
</dbReference>
<evidence type="ECO:0000313" key="6">
    <source>
        <dbReference type="EMBL" id="RFU17402.1"/>
    </source>
</evidence>
<dbReference type="RefSeq" id="WP_117298152.1">
    <property type="nucleotide sequence ID" value="NZ_QVQT02000002.1"/>
</dbReference>
<feature type="region of interest" description="Disordered" evidence="4">
    <location>
        <begin position="85"/>
        <end position="152"/>
    </location>
</feature>
<dbReference type="Gene3D" id="2.30.42.10">
    <property type="match status" value="2"/>
</dbReference>
<dbReference type="PROSITE" id="PS50106">
    <property type="entry name" value="PDZ"/>
    <property type="match status" value="2"/>
</dbReference>
<dbReference type="InterPro" id="IPR009003">
    <property type="entry name" value="Peptidase_S1_PA"/>
</dbReference>
<dbReference type="SMART" id="SM00228">
    <property type="entry name" value="PDZ"/>
    <property type="match status" value="2"/>
</dbReference>
<dbReference type="CDD" id="cd06779">
    <property type="entry name" value="cpPDZ_Deg_HtrA-like"/>
    <property type="match status" value="1"/>
</dbReference>
<dbReference type="PRINTS" id="PR00834">
    <property type="entry name" value="PROTEASES2C"/>
</dbReference>
<comment type="similarity">
    <text evidence="1">Belongs to the peptidase S1C family.</text>
</comment>
<dbReference type="Gene3D" id="2.40.10.120">
    <property type="match status" value="1"/>
</dbReference>
<evidence type="ECO:0000259" key="5">
    <source>
        <dbReference type="PROSITE" id="PS50106"/>
    </source>
</evidence>
<evidence type="ECO:0000256" key="4">
    <source>
        <dbReference type="SAM" id="MobiDB-lite"/>
    </source>
</evidence>